<reference evidence="2 3" key="1">
    <citation type="submission" date="2018-07" db="EMBL/GenBank/DDBJ databases">
        <title>The complete nuclear genome of the prasinophyte Chloropicon primus (CCMP1205).</title>
        <authorList>
            <person name="Pombert J.-F."/>
            <person name="Otis C."/>
            <person name="Turmel M."/>
            <person name="Lemieux C."/>
        </authorList>
    </citation>
    <scope>NUCLEOTIDE SEQUENCE [LARGE SCALE GENOMIC DNA]</scope>
    <source>
        <strain evidence="2 3">CCMP1205</strain>
    </source>
</reference>
<keyword evidence="1" id="KW-0812">Transmembrane</keyword>
<dbReference type="AlphaFoldDB" id="A0A5B8MCE1"/>
<organism evidence="2 3">
    <name type="scientific">Chloropicon primus</name>
    <dbReference type="NCBI Taxonomy" id="1764295"/>
    <lineage>
        <taxon>Eukaryota</taxon>
        <taxon>Viridiplantae</taxon>
        <taxon>Chlorophyta</taxon>
        <taxon>Chloropicophyceae</taxon>
        <taxon>Chloropicales</taxon>
        <taxon>Chloropicaceae</taxon>
        <taxon>Chloropicon</taxon>
    </lineage>
</organism>
<gene>
    <name evidence="2" type="ORF">A3770_01p05470</name>
</gene>
<protein>
    <submittedName>
        <fullName evidence="2">Uncharacterized protein</fullName>
    </submittedName>
</protein>
<feature type="transmembrane region" description="Helical" evidence="1">
    <location>
        <begin position="24"/>
        <end position="51"/>
    </location>
</feature>
<dbReference type="Proteomes" id="UP000316726">
    <property type="component" value="Chromosome 1"/>
</dbReference>
<keyword evidence="1" id="KW-1133">Transmembrane helix</keyword>
<keyword evidence="3" id="KW-1185">Reference proteome</keyword>
<accession>A0A5B8MCE1</accession>
<feature type="transmembrane region" description="Helical" evidence="1">
    <location>
        <begin position="93"/>
        <end position="113"/>
    </location>
</feature>
<keyword evidence="1" id="KW-0472">Membrane</keyword>
<evidence type="ECO:0000313" key="3">
    <source>
        <dbReference type="Proteomes" id="UP000316726"/>
    </source>
</evidence>
<sequence length="196" mass="20881">MDMAQVAVQGFFHDPPLAKLKVFIFFHMGVSLVCSMFEPDVSAFIAVLGYLAVLNNQIEPLNLYLVLQPVSIVVDIIRMSIYSGKFSNSTGNFLIFLVIMKIVGKLLAIWFGYQLSKEWESAPDNYQDFGGKQPVSAESGSGAYQVENPGMGGMGGGMGGIGGMGGGMPKVVHPAGASDSATIPAYQQQGYQGGLQ</sequence>
<name>A0A5B8MCE1_9CHLO</name>
<proteinExistence type="predicted"/>
<evidence type="ECO:0000256" key="1">
    <source>
        <dbReference type="SAM" id="Phobius"/>
    </source>
</evidence>
<evidence type="ECO:0000313" key="2">
    <source>
        <dbReference type="EMBL" id="QDZ18029.1"/>
    </source>
</evidence>
<feature type="transmembrane region" description="Helical" evidence="1">
    <location>
        <begin position="63"/>
        <end position="81"/>
    </location>
</feature>
<dbReference type="OrthoDB" id="534768at2759"/>
<dbReference type="EMBL" id="CP031034">
    <property type="protein sequence ID" value="QDZ18029.1"/>
    <property type="molecule type" value="Genomic_DNA"/>
</dbReference>